<feature type="transmembrane region" description="Helical" evidence="4">
    <location>
        <begin position="155"/>
        <end position="176"/>
    </location>
</feature>
<evidence type="ECO:0000256" key="2">
    <source>
        <dbReference type="ARBA" id="ARBA00023140"/>
    </source>
</evidence>
<dbReference type="GO" id="GO:0005778">
    <property type="term" value="C:peroxisomal membrane"/>
    <property type="evidence" value="ECO:0007669"/>
    <property type="project" value="UniProtKB-SubCell"/>
</dbReference>
<keyword evidence="6" id="KW-1185">Reference proteome</keyword>
<gene>
    <name evidence="5" type="ORF">FGO68_gene1614</name>
</gene>
<keyword evidence="2" id="KW-0576">Peroxisome</keyword>
<feature type="transmembrane region" description="Helical" evidence="4">
    <location>
        <begin position="196"/>
        <end position="217"/>
    </location>
</feature>
<proteinExistence type="predicted"/>
<evidence type="ECO:0000313" key="5">
    <source>
        <dbReference type="EMBL" id="TNV76111.1"/>
    </source>
</evidence>
<dbReference type="GO" id="GO:0016559">
    <property type="term" value="P:peroxisome fission"/>
    <property type="evidence" value="ECO:0007669"/>
    <property type="project" value="InterPro"/>
</dbReference>
<feature type="transmembrane region" description="Helical" evidence="4">
    <location>
        <begin position="77"/>
        <end position="98"/>
    </location>
</feature>
<comment type="subcellular location">
    <subcellularLocation>
        <location evidence="3">Peroxisome membrane</location>
    </subcellularLocation>
</comment>
<dbReference type="AlphaFoldDB" id="A0A8J8NJ19"/>
<evidence type="ECO:0000256" key="3">
    <source>
        <dbReference type="ARBA" id="ARBA00046271"/>
    </source>
</evidence>
<dbReference type="Proteomes" id="UP000785679">
    <property type="component" value="Unassembled WGS sequence"/>
</dbReference>
<name>A0A8J8NJ19_HALGN</name>
<evidence type="ECO:0000256" key="4">
    <source>
        <dbReference type="SAM" id="Phobius"/>
    </source>
</evidence>
<keyword evidence="4" id="KW-1133">Transmembrane helix</keyword>
<protein>
    <submittedName>
        <fullName evidence="5">Uncharacterized protein</fullName>
    </submittedName>
</protein>
<accession>A0A8J8NJ19</accession>
<keyword evidence="4" id="KW-0812">Transmembrane</keyword>
<comment type="caution">
    <text evidence="5">The sequence shown here is derived from an EMBL/GenBank/DDBJ whole genome shotgun (WGS) entry which is preliminary data.</text>
</comment>
<dbReference type="EMBL" id="RRYP01014177">
    <property type="protein sequence ID" value="TNV76111.1"/>
    <property type="molecule type" value="Genomic_DNA"/>
</dbReference>
<dbReference type="InterPro" id="IPR008733">
    <property type="entry name" value="PEX11"/>
</dbReference>
<dbReference type="OrthoDB" id="325234at2759"/>
<evidence type="ECO:0000256" key="1">
    <source>
        <dbReference type="ARBA" id="ARBA00023136"/>
    </source>
</evidence>
<keyword evidence="1 4" id="KW-0472">Membrane</keyword>
<organism evidence="5 6">
    <name type="scientific">Halteria grandinella</name>
    <dbReference type="NCBI Taxonomy" id="5974"/>
    <lineage>
        <taxon>Eukaryota</taxon>
        <taxon>Sar</taxon>
        <taxon>Alveolata</taxon>
        <taxon>Ciliophora</taxon>
        <taxon>Intramacronucleata</taxon>
        <taxon>Spirotrichea</taxon>
        <taxon>Stichotrichia</taxon>
        <taxon>Sporadotrichida</taxon>
        <taxon>Halteriidae</taxon>
        <taxon>Halteria</taxon>
    </lineage>
</organism>
<sequence length="282" mass="33074">MMKIISLTAQQFKQITMVSTHFNSKELEQLFRNQSNASLSKLATIQEEEQTQKDHPAWSKMLPLCTSTDHLLRIMKVFQFMGVIFSEFAVARYLNLFLRGQRRMRKGDVLDWNDRFKKLGISMSTLRMSLRMFQILQVAKFFNTYKRNKDQPIPVLRLLQVVVNTVCSIADNWFYLGRIGLYKWTSPAEEYLMSQIATVTAVIALIIDFVNEALVILQKRVSNPEFSIKKYILKERRDWFACKILDFPVYVYYSDVTTFQKGHAHLISLATPLIQLYKHFTD</sequence>
<evidence type="ECO:0000313" key="6">
    <source>
        <dbReference type="Proteomes" id="UP000785679"/>
    </source>
</evidence>
<reference evidence="5" key="1">
    <citation type="submission" date="2019-06" db="EMBL/GenBank/DDBJ databases">
        <authorList>
            <person name="Zheng W."/>
        </authorList>
    </citation>
    <scope>NUCLEOTIDE SEQUENCE</scope>
    <source>
        <strain evidence="5">QDHG01</strain>
    </source>
</reference>
<dbReference type="Pfam" id="PF05648">
    <property type="entry name" value="PEX11"/>
    <property type="match status" value="1"/>
</dbReference>